<dbReference type="SUPFAM" id="SSF57586">
    <property type="entry name" value="TNF receptor-like"/>
    <property type="match status" value="2"/>
</dbReference>
<dbReference type="Gene3D" id="2.10.50.10">
    <property type="entry name" value="Tumor Necrosis Factor Receptor, subunit A, domain 2"/>
    <property type="match status" value="2"/>
</dbReference>
<dbReference type="PROSITE" id="PS50050">
    <property type="entry name" value="TNFR_NGFR_2"/>
    <property type="match status" value="1"/>
</dbReference>
<organism evidence="4 5">
    <name type="scientific">Culter alburnus</name>
    <name type="common">Topmouth culter</name>
    <dbReference type="NCBI Taxonomy" id="194366"/>
    <lineage>
        <taxon>Eukaryota</taxon>
        <taxon>Metazoa</taxon>
        <taxon>Chordata</taxon>
        <taxon>Craniata</taxon>
        <taxon>Vertebrata</taxon>
        <taxon>Euteleostomi</taxon>
        <taxon>Actinopterygii</taxon>
        <taxon>Neopterygii</taxon>
        <taxon>Teleostei</taxon>
        <taxon>Ostariophysi</taxon>
        <taxon>Cypriniformes</taxon>
        <taxon>Xenocyprididae</taxon>
        <taxon>Xenocypridinae</taxon>
        <taxon>Culter</taxon>
    </lineage>
</organism>
<dbReference type="InterPro" id="IPR001368">
    <property type="entry name" value="TNFR/NGFR_Cys_rich_reg"/>
</dbReference>
<dbReference type="PROSITE" id="PS00652">
    <property type="entry name" value="TNFR_NGFR_1"/>
    <property type="match status" value="1"/>
</dbReference>
<gene>
    <name evidence="4" type="ORF">ABG768_008415</name>
</gene>
<comment type="caution">
    <text evidence="1">Lacks conserved residue(s) required for the propagation of feature annotation.</text>
</comment>
<dbReference type="PANTHER" id="PTHR46861">
    <property type="entry name" value="TUMOR NECROSIS FACTOR RECEPTOR SUPERFAMILY MEMBER 1A"/>
    <property type="match status" value="1"/>
</dbReference>
<protein>
    <recommendedName>
        <fullName evidence="3">TNFR-Cys domain-containing protein</fullName>
    </recommendedName>
</protein>
<evidence type="ECO:0000256" key="2">
    <source>
        <dbReference type="SAM" id="SignalP"/>
    </source>
</evidence>
<sequence length="183" mass="20572">MTTPIIWHSQGQHMRKLLPCVLLLLIVGVVTGQRSVSNKGDCSKNEYWSDGLCCDKCAPGYKLIKKCSSGVQSECVKCSDGTYQDSMNYFPNCFRCQKCTKRHAVVISPCTHQNNTVCGCQPGFRKRSLDGDSLFSISWDCVPFKRTQMQKMYYADLPQPLSGINNQITSDKSALKVKCFFIK</sequence>
<dbReference type="EMBL" id="JAWDJR010000016">
    <property type="protein sequence ID" value="KAK9960566.1"/>
    <property type="molecule type" value="Genomic_DNA"/>
</dbReference>
<feature type="domain" description="TNFR-Cys" evidence="3">
    <location>
        <begin position="77"/>
        <end position="118"/>
    </location>
</feature>
<feature type="disulfide bond" evidence="1">
    <location>
        <begin position="78"/>
        <end position="93"/>
    </location>
</feature>
<feature type="signal peptide" evidence="2">
    <location>
        <begin position="1"/>
        <end position="32"/>
    </location>
</feature>
<evidence type="ECO:0000259" key="3">
    <source>
        <dbReference type="PROSITE" id="PS50050"/>
    </source>
</evidence>
<dbReference type="GO" id="GO:0043120">
    <property type="term" value="F:tumor necrosis factor binding"/>
    <property type="evidence" value="ECO:0007669"/>
    <property type="project" value="TreeGrafter"/>
</dbReference>
<dbReference type="InterPro" id="IPR052493">
    <property type="entry name" value="TNFRSF1A"/>
</dbReference>
<dbReference type="Proteomes" id="UP001479290">
    <property type="component" value="Unassembled WGS sequence"/>
</dbReference>
<dbReference type="GO" id="GO:0005031">
    <property type="term" value="F:tumor necrosis factor receptor activity"/>
    <property type="evidence" value="ECO:0007669"/>
    <property type="project" value="TreeGrafter"/>
</dbReference>
<evidence type="ECO:0000313" key="4">
    <source>
        <dbReference type="EMBL" id="KAK9960566.1"/>
    </source>
</evidence>
<dbReference type="PANTHER" id="PTHR46861:SF1">
    <property type="entry name" value="TUMOR NECROSIS FACTOR RECEPTOR SUPERFAMILY MEMBER 1A"/>
    <property type="match status" value="1"/>
</dbReference>
<dbReference type="SMART" id="SM00208">
    <property type="entry name" value="TNFR"/>
    <property type="match status" value="2"/>
</dbReference>
<evidence type="ECO:0000256" key="1">
    <source>
        <dbReference type="PROSITE-ProRule" id="PRU00206"/>
    </source>
</evidence>
<keyword evidence="5" id="KW-1185">Reference proteome</keyword>
<dbReference type="GO" id="GO:0045121">
    <property type="term" value="C:membrane raft"/>
    <property type="evidence" value="ECO:0007669"/>
    <property type="project" value="TreeGrafter"/>
</dbReference>
<keyword evidence="2" id="KW-0732">Signal</keyword>
<feature type="repeat" description="TNFR-Cys" evidence="1">
    <location>
        <begin position="77"/>
        <end position="118"/>
    </location>
</feature>
<name>A0AAW1ZJG9_CULAL</name>
<feature type="chain" id="PRO_5043396727" description="TNFR-Cys domain-containing protein" evidence="2">
    <location>
        <begin position="33"/>
        <end position="183"/>
    </location>
</feature>
<proteinExistence type="predicted"/>
<dbReference type="AlphaFoldDB" id="A0AAW1ZJG9"/>
<accession>A0AAW1ZJG9</accession>
<dbReference type="Pfam" id="PF00020">
    <property type="entry name" value="TNFR_c6"/>
    <property type="match status" value="1"/>
</dbReference>
<keyword evidence="1" id="KW-1015">Disulfide bond</keyword>
<evidence type="ECO:0000313" key="5">
    <source>
        <dbReference type="Proteomes" id="UP001479290"/>
    </source>
</evidence>
<reference evidence="4 5" key="1">
    <citation type="submission" date="2024-05" db="EMBL/GenBank/DDBJ databases">
        <title>A high-quality chromosomal-level genome assembly of Topmouth culter (Culter alburnus).</title>
        <authorList>
            <person name="Zhao H."/>
        </authorList>
    </citation>
    <scope>NUCLEOTIDE SEQUENCE [LARGE SCALE GENOMIC DNA]</scope>
    <source>
        <strain evidence="4">CATC2023</strain>
        <tissue evidence="4">Muscle</tissue>
    </source>
</reference>
<comment type="caution">
    <text evidence="4">The sequence shown here is derived from an EMBL/GenBank/DDBJ whole genome shotgun (WGS) entry which is preliminary data.</text>
</comment>
<dbReference type="GO" id="GO:0006954">
    <property type="term" value="P:inflammatory response"/>
    <property type="evidence" value="ECO:0007669"/>
    <property type="project" value="TreeGrafter"/>
</dbReference>
<dbReference type="GO" id="GO:0043235">
    <property type="term" value="C:receptor complex"/>
    <property type="evidence" value="ECO:0007669"/>
    <property type="project" value="TreeGrafter"/>
</dbReference>